<organism evidence="2 3">
    <name type="scientific">Portunus trituberculatus</name>
    <name type="common">Swimming crab</name>
    <name type="synonym">Neptunus trituberculatus</name>
    <dbReference type="NCBI Taxonomy" id="210409"/>
    <lineage>
        <taxon>Eukaryota</taxon>
        <taxon>Metazoa</taxon>
        <taxon>Ecdysozoa</taxon>
        <taxon>Arthropoda</taxon>
        <taxon>Crustacea</taxon>
        <taxon>Multicrustacea</taxon>
        <taxon>Malacostraca</taxon>
        <taxon>Eumalacostraca</taxon>
        <taxon>Eucarida</taxon>
        <taxon>Decapoda</taxon>
        <taxon>Pleocyemata</taxon>
        <taxon>Brachyura</taxon>
        <taxon>Eubrachyura</taxon>
        <taxon>Portunoidea</taxon>
        <taxon>Portunidae</taxon>
        <taxon>Portuninae</taxon>
        <taxon>Portunus</taxon>
    </lineage>
</organism>
<proteinExistence type="predicted"/>
<protein>
    <submittedName>
        <fullName evidence="2">SWI/SNF-related matrix-associated actin-dependent regulator of chromatin subfamily A-like protein 1</fullName>
    </submittedName>
</protein>
<dbReference type="GO" id="GO:0031297">
    <property type="term" value="P:replication fork processing"/>
    <property type="evidence" value="ECO:0007669"/>
    <property type="project" value="TreeGrafter"/>
</dbReference>
<dbReference type="InterPro" id="IPR038718">
    <property type="entry name" value="SNF2-like_sf"/>
</dbReference>
<dbReference type="GO" id="GO:0043596">
    <property type="term" value="C:nuclear replication fork"/>
    <property type="evidence" value="ECO:0007669"/>
    <property type="project" value="TreeGrafter"/>
</dbReference>
<keyword evidence="3" id="KW-1185">Reference proteome</keyword>
<dbReference type="GO" id="GO:0016787">
    <property type="term" value="F:hydrolase activity"/>
    <property type="evidence" value="ECO:0007669"/>
    <property type="project" value="UniProtKB-KW"/>
</dbReference>
<keyword evidence="1" id="KW-0378">Hydrolase</keyword>
<dbReference type="SUPFAM" id="SSF52540">
    <property type="entry name" value="P-loop containing nucleoside triphosphate hydrolases"/>
    <property type="match status" value="1"/>
</dbReference>
<gene>
    <name evidence="2" type="primary">smarcal1_0</name>
    <name evidence="2" type="ORF">E2C01_077915</name>
</gene>
<reference evidence="2 3" key="1">
    <citation type="submission" date="2019-05" db="EMBL/GenBank/DDBJ databases">
        <title>Another draft genome of Portunus trituberculatus and its Hox gene families provides insights of decapod evolution.</title>
        <authorList>
            <person name="Jeong J.-H."/>
            <person name="Song I."/>
            <person name="Kim S."/>
            <person name="Choi T."/>
            <person name="Kim D."/>
            <person name="Ryu S."/>
            <person name="Kim W."/>
        </authorList>
    </citation>
    <scope>NUCLEOTIDE SEQUENCE [LARGE SCALE GENOMIC DNA]</scope>
    <source>
        <tissue evidence="2">Muscle</tissue>
    </source>
</reference>
<dbReference type="PANTHER" id="PTHR45766:SF6">
    <property type="entry name" value="SWI_SNF-RELATED MATRIX-ASSOCIATED ACTIN-DEPENDENT REGULATOR OF CHROMATIN SUBFAMILY A-LIKE PROTEIN 1"/>
    <property type="match status" value="1"/>
</dbReference>
<dbReference type="InterPro" id="IPR027417">
    <property type="entry name" value="P-loop_NTPase"/>
</dbReference>
<sequence length="36" mass="3917">MLADDMGLGKTIQALGIACHYILEWPLLVVTPSSMK</sequence>
<dbReference type="Proteomes" id="UP000324222">
    <property type="component" value="Unassembled WGS sequence"/>
</dbReference>
<dbReference type="AlphaFoldDB" id="A0A5B7ILC4"/>
<evidence type="ECO:0000256" key="1">
    <source>
        <dbReference type="ARBA" id="ARBA00022801"/>
    </source>
</evidence>
<accession>A0A5B7ILC4</accession>
<dbReference type="EMBL" id="VSRR010061883">
    <property type="protein sequence ID" value="MPC83213.1"/>
    <property type="molecule type" value="Genomic_DNA"/>
</dbReference>
<dbReference type="GO" id="GO:0006281">
    <property type="term" value="P:DNA repair"/>
    <property type="evidence" value="ECO:0007669"/>
    <property type="project" value="TreeGrafter"/>
</dbReference>
<comment type="caution">
    <text evidence="2">The sequence shown here is derived from an EMBL/GenBank/DDBJ whole genome shotgun (WGS) entry which is preliminary data.</text>
</comment>
<dbReference type="PANTHER" id="PTHR45766">
    <property type="entry name" value="DNA ANNEALING HELICASE AND ENDONUCLEASE ZRANB3 FAMILY MEMBER"/>
    <property type="match status" value="1"/>
</dbReference>
<evidence type="ECO:0000313" key="2">
    <source>
        <dbReference type="EMBL" id="MPC83213.1"/>
    </source>
</evidence>
<evidence type="ECO:0000313" key="3">
    <source>
        <dbReference type="Proteomes" id="UP000324222"/>
    </source>
</evidence>
<dbReference type="Gene3D" id="3.40.50.10810">
    <property type="entry name" value="Tandem AAA-ATPase domain"/>
    <property type="match status" value="1"/>
</dbReference>
<name>A0A5B7ILC4_PORTR</name>